<organism evidence="1 2">
    <name type="scientific">Moellerella wisconsensis ATCC 35017</name>
    <dbReference type="NCBI Taxonomy" id="1354267"/>
    <lineage>
        <taxon>Bacteria</taxon>
        <taxon>Pseudomonadati</taxon>
        <taxon>Pseudomonadota</taxon>
        <taxon>Gammaproteobacteria</taxon>
        <taxon>Enterobacterales</taxon>
        <taxon>Morganellaceae</taxon>
        <taxon>Moellerella</taxon>
    </lineage>
</organism>
<dbReference type="Pfam" id="PF14305">
    <property type="entry name" value="ATPgrasp_TupA"/>
    <property type="match status" value="1"/>
</dbReference>
<proteinExistence type="predicted"/>
<gene>
    <name evidence="1" type="ORF">M992_1437</name>
</gene>
<sequence length="295" mass="35175">MKKLEYFLKIVRTSIISDKNYLTKKFMKKIKYSPNFDFPESFNEKINHRILYDRNPLFTQLADKLLVRDFIKQKIGEDYLVPLLKCYNKTQQINLDELPEQFVLKCNHDSGSSIICHSKHHFDLSKAKKKLDFHLMRNLYYITREKHYKNINAKIICEKYIDLFSKNNRMLTPETCRIHCFDGVPYYSEIDFSDENGNEFINIYDPEWNLQSVMFGYPNMRHKLPQPALYSKMLALATILAEGFDYCRVDFLMSENKIYFSELTFTPNAGRTLIEPTSWDYKLGSLWQQKIYTTN</sequence>
<evidence type="ECO:0000313" key="2">
    <source>
        <dbReference type="Proteomes" id="UP000053226"/>
    </source>
</evidence>
<dbReference type="InterPro" id="IPR029465">
    <property type="entry name" value="ATPgrasp_TupA"/>
</dbReference>
<dbReference type="EMBL" id="LGAA01000015">
    <property type="protein sequence ID" value="KPD03134.1"/>
    <property type="molecule type" value="Genomic_DNA"/>
</dbReference>
<keyword evidence="1" id="KW-0808">Transferase</keyword>
<keyword evidence="1" id="KW-0328">Glycosyltransferase</keyword>
<accession>A0A0N1KIH6</accession>
<reference evidence="1 2" key="1">
    <citation type="submission" date="2015-07" db="EMBL/GenBank/DDBJ databases">
        <title>ATOL: Assembling a taxonomically balanced genome-scale reconstruction of the evolutionary history of the Enterobacteriaceae.</title>
        <authorList>
            <person name="Plunkett G.III."/>
            <person name="Neeno-Eckwall E.C."/>
            <person name="Glasner J.D."/>
            <person name="Perna N.T."/>
        </authorList>
    </citation>
    <scope>NUCLEOTIDE SEQUENCE [LARGE SCALE GENOMIC DNA]</scope>
    <source>
        <strain evidence="1 2">ATCC 35017</strain>
    </source>
</reference>
<keyword evidence="2" id="KW-1185">Reference proteome</keyword>
<comment type="caution">
    <text evidence="1">The sequence shown here is derived from an EMBL/GenBank/DDBJ whole genome shotgun (WGS) entry which is preliminary data.</text>
</comment>
<dbReference type="GO" id="GO:0016757">
    <property type="term" value="F:glycosyltransferase activity"/>
    <property type="evidence" value="ECO:0007669"/>
    <property type="project" value="UniProtKB-KW"/>
</dbReference>
<dbReference type="SUPFAM" id="SSF56059">
    <property type="entry name" value="Glutathione synthetase ATP-binding domain-like"/>
    <property type="match status" value="1"/>
</dbReference>
<name>A0A0N1KIH6_9GAMM</name>
<dbReference type="EC" id="2.4.1.-" evidence="1"/>
<dbReference type="RefSeq" id="WP_053907935.1">
    <property type="nucleotide sequence ID" value="NZ_CAWMUS010000015.1"/>
</dbReference>
<protein>
    <submittedName>
        <fullName evidence="1">Glycosyltransferase</fullName>
        <ecNumber evidence="1">2.4.1.-</ecNumber>
    </submittedName>
</protein>
<dbReference type="OrthoDB" id="9791827at2"/>
<dbReference type="Proteomes" id="UP000053226">
    <property type="component" value="Unassembled WGS sequence"/>
</dbReference>
<dbReference type="AlphaFoldDB" id="A0A0N1KIH6"/>
<evidence type="ECO:0000313" key="1">
    <source>
        <dbReference type="EMBL" id="KPD03134.1"/>
    </source>
</evidence>